<dbReference type="Proteomes" id="UP000554482">
    <property type="component" value="Unassembled WGS sequence"/>
</dbReference>
<keyword evidence="1" id="KW-0472">Membrane</keyword>
<dbReference type="EMBL" id="JABWDY010019817">
    <property type="protein sequence ID" value="KAF5193613.1"/>
    <property type="molecule type" value="Genomic_DNA"/>
</dbReference>
<keyword evidence="1" id="KW-1133">Transmembrane helix</keyword>
<dbReference type="AlphaFoldDB" id="A0A7J6W9L4"/>
<keyword evidence="3" id="KW-1185">Reference proteome</keyword>
<evidence type="ECO:0000256" key="1">
    <source>
        <dbReference type="SAM" id="Phobius"/>
    </source>
</evidence>
<gene>
    <name evidence="2" type="ORF">FRX31_016802</name>
</gene>
<sequence length="149" mass="16716">MSRLYYLTAKNNNKFTNKITCSSSYFVSNHRFSSFPSPQTIPSPPLASKKKFSLLKFGIFSAFLGTAATAGYATYTYTVDQVDELTKEFRQLVTMITVENDVSSIKKYKALLYSAAMTGSCRSYFRQASSKFGSTRAEIWSQNNCFGSE</sequence>
<accession>A0A7J6W9L4</accession>
<organism evidence="2 3">
    <name type="scientific">Thalictrum thalictroides</name>
    <name type="common">Rue-anemone</name>
    <name type="synonym">Anemone thalictroides</name>
    <dbReference type="NCBI Taxonomy" id="46969"/>
    <lineage>
        <taxon>Eukaryota</taxon>
        <taxon>Viridiplantae</taxon>
        <taxon>Streptophyta</taxon>
        <taxon>Embryophyta</taxon>
        <taxon>Tracheophyta</taxon>
        <taxon>Spermatophyta</taxon>
        <taxon>Magnoliopsida</taxon>
        <taxon>Ranunculales</taxon>
        <taxon>Ranunculaceae</taxon>
        <taxon>Thalictroideae</taxon>
        <taxon>Thalictrum</taxon>
    </lineage>
</organism>
<comment type="caution">
    <text evidence="2">The sequence shown here is derived from an EMBL/GenBank/DDBJ whole genome shotgun (WGS) entry which is preliminary data.</text>
</comment>
<evidence type="ECO:0000313" key="2">
    <source>
        <dbReference type="EMBL" id="KAF5193613.1"/>
    </source>
</evidence>
<keyword evidence="1" id="KW-0812">Transmembrane</keyword>
<feature type="transmembrane region" description="Helical" evidence="1">
    <location>
        <begin position="54"/>
        <end position="75"/>
    </location>
</feature>
<proteinExistence type="predicted"/>
<protein>
    <submittedName>
        <fullName evidence="2">Uncharacterized protein</fullName>
    </submittedName>
</protein>
<evidence type="ECO:0000313" key="3">
    <source>
        <dbReference type="Proteomes" id="UP000554482"/>
    </source>
</evidence>
<reference evidence="2 3" key="1">
    <citation type="submission" date="2020-06" db="EMBL/GenBank/DDBJ databases">
        <title>Transcriptomic and genomic resources for Thalictrum thalictroides and T. hernandezii: Facilitating candidate gene discovery in an emerging model plant lineage.</title>
        <authorList>
            <person name="Arias T."/>
            <person name="Riano-Pachon D.M."/>
            <person name="Di Stilio V.S."/>
        </authorList>
    </citation>
    <scope>NUCLEOTIDE SEQUENCE [LARGE SCALE GENOMIC DNA]</scope>
    <source>
        <strain evidence="3">cv. WT478/WT964</strain>
        <tissue evidence="2">Leaves</tissue>
    </source>
</reference>
<name>A0A7J6W9L4_THATH</name>